<evidence type="ECO:0000313" key="1">
    <source>
        <dbReference type="EMBL" id="GMH24025.1"/>
    </source>
</evidence>
<sequence length="542" mass="61151">MATESPRKWRFTWEAQSHIPMLKLFLFNQGINPINQCKDLKIDLQFEKSQLHLQWTEQTRVSLVVPIPKVLVDLESPLNFRALDDHLEAKIVLLLPINHPIVLSFISELSLEDETGAGHAASDYLQPLFLDSGVKSLSNEREVHLYCRNCFFKLTRMPIKSFVDMPSINWREVADNWFGACCCSFGGISEKLVAKYVKSYACLEGTCLLSTTSVILCKDDLSKSEFPDCDPMKKFDKCGLFDINNDGKSICREDNGMVVHYTATTQLQKENNVDKEHKEDEELRAEELPSTPVGKSFTVDASTGGCCPHNMLGPPSKGQEINGMVDLLASQKSFLNGYLGNIFMFRSPDLSKEVEWIEFACPQCSNMLGAYPCVNGFKPFDGGIRLLKCYISSSLSVGSSGDFFRKYTLENMFANQILESAKDELSFRTVVKDLKTKSVMAQIVLLNPNSWCCSGYCEEDVDKQFSKITLHPVIKVLFSDCCDSTESELRSVNAWETKNQADEVYMLRHLMKELIKCLESNNSIFPPSFSSTKGFVLSCMKR</sequence>
<evidence type="ECO:0008006" key="3">
    <source>
        <dbReference type="Google" id="ProtNLM"/>
    </source>
</evidence>
<dbReference type="GO" id="GO:0005829">
    <property type="term" value="C:cytosol"/>
    <property type="evidence" value="ECO:0007669"/>
    <property type="project" value="TreeGrafter"/>
</dbReference>
<dbReference type="GO" id="GO:0031624">
    <property type="term" value="F:ubiquitin conjugating enzyme binding"/>
    <property type="evidence" value="ECO:0007669"/>
    <property type="project" value="TreeGrafter"/>
</dbReference>
<dbReference type="GO" id="GO:0006513">
    <property type="term" value="P:protein monoubiquitination"/>
    <property type="evidence" value="ECO:0007669"/>
    <property type="project" value="TreeGrafter"/>
</dbReference>
<dbReference type="AlphaFoldDB" id="A0AAD3T6S6"/>
<dbReference type="GO" id="GO:0043161">
    <property type="term" value="P:proteasome-mediated ubiquitin-dependent protein catabolic process"/>
    <property type="evidence" value="ECO:0007669"/>
    <property type="project" value="TreeGrafter"/>
</dbReference>
<evidence type="ECO:0000313" key="2">
    <source>
        <dbReference type="Proteomes" id="UP001279734"/>
    </source>
</evidence>
<organism evidence="1 2">
    <name type="scientific">Nepenthes gracilis</name>
    <name type="common">Slender pitcher plant</name>
    <dbReference type="NCBI Taxonomy" id="150966"/>
    <lineage>
        <taxon>Eukaryota</taxon>
        <taxon>Viridiplantae</taxon>
        <taxon>Streptophyta</taxon>
        <taxon>Embryophyta</taxon>
        <taxon>Tracheophyta</taxon>
        <taxon>Spermatophyta</taxon>
        <taxon>Magnoliopsida</taxon>
        <taxon>eudicotyledons</taxon>
        <taxon>Gunneridae</taxon>
        <taxon>Pentapetalae</taxon>
        <taxon>Caryophyllales</taxon>
        <taxon>Nepenthaceae</taxon>
        <taxon>Nepenthes</taxon>
    </lineage>
</organism>
<dbReference type="PANTHER" id="PTHR31531:SF2">
    <property type="entry name" value="E3 UBIQUITIN-PROTEIN LIGASE E3D"/>
    <property type="match status" value="1"/>
</dbReference>
<dbReference type="GO" id="GO:0061630">
    <property type="term" value="F:ubiquitin protein ligase activity"/>
    <property type="evidence" value="ECO:0007669"/>
    <property type="project" value="TreeGrafter"/>
</dbReference>
<proteinExistence type="predicted"/>
<dbReference type="GO" id="GO:0000151">
    <property type="term" value="C:ubiquitin ligase complex"/>
    <property type="evidence" value="ECO:0007669"/>
    <property type="project" value="TreeGrafter"/>
</dbReference>
<dbReference type="EMBL" id="BSYO01000027">
    <property type="protein sequence ID" value="GMH24025.1"/>
    <property type="molecule type" value="Genomic_DNA"/>
</dbReference>
<reference evidence="1" key="1">
    <citation type="submission" date="2023-05" db="EMBL/GenBank/DDBJ databases">
        <title>Nepenthes gracilis genome sequencing.</title>
        <authorList>
            <person name="Fukushima K."/>
        </authorList>
    </citation>
    <scope>NUCLEOTIDE SEQUENCE</scope>
    <source>
        <strain evidence="1">SING2019-196</strain>
    </source>
</reference>
<comment type="caution">
    <text evidence="1">The sequence shown here is derived from an EMBL/GenBank/DDBJ whole genome shotgun (WGS) entry which is preliminary data.</text>
</comment>
<dbReference type="PANTHER" id="PTHR31531">
    <property type="entry name" value="E3 UBIQUITIN-PROTEIN LIGASE E3D FAMILY MEMBER"/>
    <property type="match status" value="1"/>
</dbReference>
<dbReference type="GO" id="GO:0005634">
    <property type="term" value="C:nucleus"/>
    <property type="evidence" value="ECO:0007669"/>
    <property type="project" value="TreeGrafter"/>
</dbReference>
<dbReference type="InterPro" id="IPR019193">
    <property type="entry name" value="UBQ-conj_enz_E2-bd_prot"/>
</dbReference>
<dbReference type="Pfam" id="PF09814">
    <property type="entry name" value="HECT_2"/>
    <property type="match status" value="1"/>
</dbReference>
<keyword evidence="2" id="KW-1185">Reference proteome</keyword>
<protein>
    <recommendedName>
        <fullName evidence="3">Ubiquitin-conjugating enzyme E2C-binding protein</fullName>
    </recommendedName>
</protein>
<dbReference type="GO" id="GO:0051865">
    <property type="term" value="P:protein autoubiquitination"/>
    <property type="evidence" value="ECO:0007669"/>
    <property type="project" value="TreeGrafter"/>
</dbReference>
<dbReference type="GO" id="GO:0030332">
    <property type="term" value="F:cyclin binding"/>
    <property type="evidence" value="ECO:0007669"/>
    <property type="project" value="TreeGrafter"/>
</dbReference>
<dbReference type="GO" id="GO:0000209">
    <property type="term" value="P:protein polyubiquitination"/>
    <property type="evidence" value="ECO:0007669"/>
    <property type="project" value="TreeGrafter"/>
</dbReference>
<dbReference type="Proteomes" id="UP001279734">
    <property type="component" value="Unassembled WGS sequence"/>
</dbReference>
<name>A0AAD3T6S6_NEPGR</name>
<gene>
    <name evidence="1" type="ORF">Nepgr_025868</name>
</gene>
<accession>A0AAD3T6S6</accession>